<feature type="region of interest" description="Disordered" evidence="2">
    <location>
        <begin position="109"/>
        <end position="300"/>
    </location>
</feature>
<feature type="compositionally biased region" description="Low complexity" evidence="2">
    <location>
        <begin position="517"/>
        <end position="532"/>
    </location>
</feature>
<feature type="region of interest" description="Disordered" evidence="2">
    <location>
        <begin position="321"/>
        <end position="353"/>
    </location>
</feature>
<feature type="region of interest" description="Disordered" evidence="2">
    <location>
        <begin position="512"/>
        <end position="532"/>
    </location>
</feature>
<feature type="compositionally biased region" description="Gly residues" evidence="2">
    <location>
        <begin position="710"/>
        <end position="719"/>
    </location>
</feature>
<dbReference type="RefSeq" id="XP_030386349.1">
    <property type="nucleotide sequence ID" value="XM_030530489.1"/>
</dbReference>
<dbReference type="GO" id="GO:0003677">
    <property type="term" value="F:DNA binding"/>
    <property type="evidence" value="ECO:0007669"/>
    <property type="project" value="InterPro"/>
</dbReference>
<dbReference type="GO" id="GO:0005634">
    <property type="term" value="C:nucleus"/>
    <property type="evidence" value="ECO:0007669"/>
    <property type="project" value="UniProtKB-SubCell"/>
</dbReference>
<dbReference type="Pfam" id="PF10545">
    <property type="entry name" value="MADF_DNA_bdg"/>
    <property type="match status" value="1"/>
</dbReference>
<feature type="region of interest" description="Disordered" evidence="2">
    <location>
        <begin position="858"/>
        <end position="925"/>
    </location>
</feature>
<dbReference type="GeneID" id="115633106"/>
<dbReference type="SMART" id="SM00595">
    <property type="entry name" value="MADF"/>
    <property type="match status" value="1"/>
</dbReference>
<dbReference type="GO" id="GO:0005667">
    <property type="term" value="C:transcription regulator complex"/>
    <property type="evidence" value="ECO:0007669"/>
    <property type="project" value="TreeGrafter"/>
</dbReference>
<keyword evidence="1" id="KW-0539">Nucleus</keyword>
<feature type="compositionally biased region" description="Low complexity" evidence="2">
    <location>
        <begin position="339"/>
        <end position="352"/>
    </location>
</feature>
<feature type="compositionally biased region" description="Low complexity" evidence="2">
    <location>
        <begin position="231"/>
        <end position="242"/>
    </location>
</feature>
<dbReference type="InterPro" id="IPR004210">
    <property type="entry name" value="BESS_motif"/>
</dbReference>
<keyword evidence="5" id="KW-1185">Reference proteome</keyword>
<gene>
    <name evidence="6" type="primary">LOC115633106</name>
</gene>
<feature type="compositionally biased region" description="Basic and acidic residues" evidence="2">
    <location>
        <begin position="114"/>
        <end position="132"/>
    </location>
</feature>
<feature type="compositionally biased region" description="Polar residues" evidence="2">
    <location>
        <begin position="871"/>
        <end position="886"/>
    </location>
</feature>
<dbReference type="PANTHER" id="PTHR12243">
    <property type="entry name" value="MADF DOMAIN TRANSCRIPTION FACTOR"/>
    <property type="match status" value="1"/>
</dbReference>
<sequence length="1032" mass="110717">MASGESPFKASMKFNIALLRAVADKPILYDRNNANYRKRLHTDNCWDVVAAEIGESVEKCKGRWRQIRNDYWRWLMADAHKRRSGQKRPPFHLADELKFLTPHILSADGQVTADDEHKRDSMSADREQDGKRASLPQVNARAFNSEQSPSNRAVQRRSTPQPHQMDEQNNNKNKKDNERIAQDQESEHREVNVPRSSVQSVDLATDDDETDPKPASQKESEQQDEGEREASSGSSSPSPRAEFFIKQSASGSNPNSLLIISKKQSRTPDPLEQPMEEPRARVGRPVGRPRRTERSEMPIKTVPVQRMTRLQRRKSMCLGVAESMRSSTSPVKMAPVPRQISQQKQSQNAKAATNSALRLPHDDIFPRPNASVSSAPKTLIFPPNRRSSISPAASTEFTSALSKANAIVSKFGATAAKGSSPAAEATETSLSSSATSSPAVKVTAPKRVTIGGTTIVAAKTPTTTPTPTATVAVAASAVASATASQQQRQSSPQDIGNIIELIDPFQINSSSTEQLNSATTTTTSTSTSTSATSNDNNVVITTIPSPIVLPVRQDCATQYENMDIFSDEHFLEIVRPQMAEMNARQKLKFKQKILQSLMETFDDATDFPNAGEVQHFNINTPSNFEHVTDPELRLVRELAALVSAAKFSAGLSHSPPASVQLRSRTGEEISVPRHILQRICKQPGTAAVTAIAESQDKRFYRILQMPGPKAGGAANGNGASGAATSPGAPVIGQRSANAAEGASPAAGGGTAFAVPAARITTVSKAQDTNVVGNVTGSPLSALFGNNPNANAINKNSTTPTGTPIAGGSAATSANTIRQMNRRYSICGTGGPVHARVLHKPSPGILNEFDNASLLKRRMMSPGQAAVPQQRPRYSNTASANPTNGVAGQNPLVRANSKQSIGTNNRQPSPSSIKTPQIASVASGEQVFTKPQARTIEISPQKRPNLVVANPKGGTTVTARPNNSKSLASRAQTLNQLLGEIRKTVPQKTSNTMSGVCGKQQETAATIAADNFSLASLKREPQDIDDNDDILGM</sequence>
<dbReference type="Pfam" id="PF02944">
    <property type="entry name" value="BESS"/>
    <property type="match status" value="1"/>
</dbReference>
<evidence type="ECO:0000256" key="2">
    <source>
        <dbReference type="SAM" id="MobiDB-lite"/>
    </source>
</evidence>
<feature type="region of interest" description="Disordered" evidence="2">
    <location>
        <begin position="710"/>
        <end position="747"/>
    </location>
</feature>
<evidence type="ECO:0000259" key="3">
    <source>
        <dbReference type="PROSITE" id="PS51029"/>
    </source>
</evidence>
<dbReference type="PANTHER" id="PTHR12243:SF60">
    <property type="entry name" value="SI:CH211-15D5.12-RELATED"/>
    <property type="match status" value="1"/>
</dbReference>
<comment type="subcellular location">
    <subcellularLocation>
        <location evidence="1">Nucleus</location>
    </subcellularLocation>
</comment>
<feature type="domain" description="MADF" evidence="3">
    <location>
        <begin position="17"/>
        <end position="105"/>
    </location>
</feature>
<evidence type="ECO:0000259" key="4">
    <source>
        <dbReference type="PROSITE" id="PS51031"/>
    </source>
</evidence>
<evidence type="ECO:0000313" key="6">
    <source>
        <dbReference type="RefSeq" id="XP_030386349.1"/>
    </source>
</evidence>
<protein>
    <submittedName>
        <fullName evidence="6">Mucin-5AC isoform X1</fullName>
    </submittedName>
</protein>
<organism evidence="5 6">
    <name type="scientific">Drosophila lebanonensis</name>
    <name type="common">Fruit fly</name>
    <name type="synonym">Scaptodrosophila lebanonensis</name>
    <dbReference type="NCBI Taxonomy" id="7225"/>
    <lineage>
        <taxon>Eukaryota</taxon>
        <taxon>Metazoa</taxon>
        <taxon>Ecdysozoa</taxon>
        <taxon>Arthropoda</taxon>
        <taxon>Hexapoda</taxon>
        <taxon>Insecta</taxon>
        <taxon>Pterygota</taxon>
        <taxon>Neoptera</taxon>
        <taxon>Endopterygota</taxon>
        <taxon>Diptera</taxon>
        <taxon>Brachycera</taxon>
        <taxon>Muscomorpha</taxon>
        <taxon>Ephydroidea</taxon>
        <taxon>Drosophilidae</taxon>
        <taxon>Scaptodrosophila</taxon>
    </lineage>
</organism>
<feature type="compositionally biased region" description="Polar residues" evidence="2">
    <location>
        <begin position="142"/>
        <end position="162"/>
    </location>
</feature>
<feature type="compositionally biased region" description="Basic and acidic residues" evidence="2">
    <location>
        <begin position="173"/>
        <end position="192"/>
    </location>
</feature>
<reference evidence="6" key="1">
    <citation type="submission" date="2025-08" db="UniProtKB">
        <authorList>
            <consortium name="RefSeq"/>
        </authorList>
    </citation>
    <scope>IDENTIFICATION</scope>
    <source>
        <strain evidence="6">11010-0011.00</strain>
        <tissue evidence="6">Whole body</tissue>
    </source>
</reference>
<dbReference type="GO" id="GO:0006357">
    <property type="term" value="P:regulation of transcription by RNA polymerase II"/>
    <property type="evidence" value="ECO:0007669"/>
    <property type="project" value="TreeGrafter"/>
</dbReference>
<feature type="compositionally biased region" description="Low complexity" evidence="2">
    <location>
        <begin position="720"/>
        <end position="729"/>
    </location>
</feature>
<evidence type="ECO:0000313" key="5">
    <source>
        <dbReference type="Proteomes" id="UP000504634"/>
    </source>
</evidence>
<dbReference type="InterPro" id="IPR006578">
    <property type="entry name" value="MADF-dom"/>
</dbReference>
<feature type="compositionally biased region" description="Polar residues" evidence="2">
    <location>
        <begin position="247"/>
        <end position="258"/>
    </location>
</feature>
<dbReference type="AlphaFoldDB" id="A0A6J2UDC5"/>
<feature type="domain" description="BESS" evidence="4">
    <location>
        <begin position="564"/>
        <end position="603"/>
    </location>
</feature>
<feature type="compositionally biased region" description="Polar residues" evidence="2">
    <location>
        <begin position="895"/>
        <end position="919"/>
    </location>
</feature>
<dbReference type="OrthoDB" id="5803771at2759"/>
<feature type="compositionally biased region" description="Low complexity" evidence="2">
    <location>
        <begin position="736"/>
        <end position="745"/>
    </location>
</feature>
<dbReference type="PROSITE" id="PS51031">
    <property type="entry name" value="BESS"/>
    <property type="match status" value="1"/>
</dbReference>
<dbReference type="InterPro" id="IPR039353">
    <property type="entry name" value="TF_Adf1"/>
</dbReference>
<accession>A0A6J2UDC5</accession>
<feature type="region of interest" description="Disordered" evidence="2">
    <location>
        <begin position="360"/>
        <end position="379"/>
    </location>
</feature>
<evidence type="ECO:0000256" key="1">
    <source>
        <dbReference type="PROSITE-ProRule" id="PRU00371"/>
    </source>
</evidence>
<dbReference type="PROSITE" id="PS51029">
    <property type="entry name" value="MADF"/>
    <property type="match status" value="1"/>
</dbReference>
<proteinExistence type="predicted"/>
<dbReference type="Proteomes" id="UP000504634">
    <property type="component" value="Unplaced"/>
</dbReference>
<name>A0A6J2UDC5_DROLE</name>